<dbReference type="Gene3D" id="3.40.50.300">
    <property type="entry name" value="P-loop containing nucleotide triphosphate hydrolases"/>
    <property type="match status" value="1"/>
</dbReference>
<dbReference type="PaxDb" id="2850-Phatr39507"/>
<protein>
    <submittedName>
        <fullName evidence="1">Uncharacterized protein</fullName>
    </submittedName>
</protein>
<evidence type="ECO:0000313" key="1">
    <source>
        <dbReference type="EMBL" id="EEC45108.1"/>
    </source>
</evidence>
<dbReference type="InterPro" id="IPR027417">
    <property type="entry name" value="P-loop_NTPase"/>
</dbReference>
<reference evidence="1 2" key="1">
    <citation type="journal article" date="2008" name="Nature">
        <title>The Phaeodactylum genome reveals the evolutionary history of diatom genomes.</title>
        <authorList>
            <person name="Bowler C."/>
            <person name="Allen A.E."/>
            <person name="Badger J.H."/>
            <person name="Grimwood J."/>
            <person name="Jabbari K."/>
            <person name="Kuo A."/>
            <person name="Maheswari U."/>
            <person name="Martens C."/>
            <person name="Maumus F."/>
            <person name="Otillar R.P."/>
            <person name="Rayko E."/>
            <person name="Salamov A."/>
            <person name="Vandepoele K."/>
            <person name="Beszteri B."/>
            <person name="Gruber A."/>
            <person name="Heijde M."/>
            <person name="Katinka M."/>
            <person name="Mock T."/>
            <person name="Valentin K."/>
            <person name="Verret F."/>
            <person name="Berges J.A."/>
            <person name="Brownlee C."/>
            <person name="Cadoret J.P."/>
            <person name="Chiovitti A."/>
            <person name="Choi C.J."/>
            <person name="Coesel S."/>
            <person name="De Martino A."/>
            <person name="Detter J.C."/>
            <person name="Durkin C."/>
            <person name="Falciatore A."/>
            <person name="Fournet J."/>
            <person name="Haruta M."/>
            <person name="Huysman M.J."/>
            <person name="Jenkins B.D."/>
            <person name="Jiroutova K."/>
            <person name="Jorgensen R.E."/>
            <person name="Joubert Y."/>
            <person name="Kaplan A."/>
            <person name="Kroger N."/>
            <person name="Kroth P.G."/>
            <person name="La Roche J."/>
            <person name="Lindquist E."/>
            <person name="Lommer M."/>
            <person name="Martin-Jezequel V."/>
            <person name="Lopez P.J."/>
            <person name="Lucas S."/>
            <person name="Mangogna M."/>
            <person name="McGinnis K."/>
            <person name="Medlin L.K."/>
            <person name="Montsant A."/>
            <person name="Oudot-Le Secq M.P."/>
            <person name="Napoli C."/>
            <person name="Obornik M."/>
            <person name="Parker M.S."/>
            <person name="Petit J.L."/>
            <person name="Porcel B.M."/>
            <person name="Poulsen N."/>
            <person name="Robison M."/>
            <person name="Rychlewski L."/>
            <person name="Rynearson T.A."/>
            <person name="Schmutz J."/>
            <person name="Shapiro H."/>
            <person name="Siaut M."/>
            <person name="Stanley M."/>
            <person name="Sussman M.R."/>
            <person name="Taylor A.R."/>
            <person name="Vardi A."/>
            <person name="von Dassow P."/>
            <person name="Vyverman W."/>
            <person name="Willis A."/>
            <person name="Wyrwicz L.S."/>
            <person name="Rokhsar D.S."/>
            <person name="Weissenbach J."/>
            <person name="Armbrust E.V."/>
            <person name="Green B.R."/>
            <person name="Van de Peer Y."/>
            <person name="Grigoriev I.V."/>
        </authorList>
    </citation>
    <scope>NUCLEOTIDE SEQUENCE [LARGE SCALE GENOMIC DNA]</scope>
    <source>
        <strain evidence="1 2">CCAP 1055/1</strain>
    </source>
</reference>
<accession>B7G8U8</accession>
<keyword evidence="2" id="KW-1185">Reference proteome</keyword>
<dbReference type="AlphaFoldDB" id="B7G8U8"/>
<dbReference type="KEGG" id="pti:PHATRDRAFT_39507"/>
<proteinExistence type="predicted"/>
<sequence length="607" mass="68601">MSMRHVARRHTVTLLSYSDMTLIIKPFVRSDENAEKYVPIFSQMIRSTGNQFESKIRQLILQYSDQEATELQMAKLAETADDWLTQYARIEVAEVPANLRASLMLYEGVEINQVAQNTTFSMRENINVLSKELQKLLHFLWKQDAADTVLFARRKTQISDHLKLNDSSTQIIQMGLIGKLLVDVLLENPCSTSQYPLGCSYAASRCFFISKGKLVLRSADESASQVATIMHLFRLAYCSVVGTMSNPLGYMEGGKVLVKTVMERPMMNTFGPMIRQLREIQMQKPKIIDRHFSRNGEIVVQGLIFKPEVWKTLIPRVVGAARLVLSQIFDGKDWEVFLTTTLPLLNVRISGGADDGVHFQVQQASGDVSSDSLELSPQLNEMDQDHLSSIVEFCLHGLGLGSMRHSETLGLQDFQVLWGNGALYFYAKSTKKWKAQVPDDLQVRHFFASLSNYLFPVQDDGKATTSDMVAMQSHHAPSTHASTYFTHRKTHLEDYYDAYHFHLGDKDTQWTYDIPLDVLPEQTIVAALKILYGGEANWLSETQRSMVLTWSTLSKNVVANLPCGGGKSAVWEVTAYTRHRVGLTRKCTVVVVPYKFLAYNHYHSAEA</sequence>
<dbReference type="OrthoDB" id="56766at2759"/>
<reference evidence="2" key="2">
    <citation type="submission" date="2008-08" db="EMBL/GenBank/DDBJ databases">
        <authorList>
            <consortium name="Diatom Consortium"/>
            <person name="Grigoriev I."/>
            <person name="Grimwood J."/>
            <person name="Kuo A."/>
            <person name="Otillar R.P."/>
            <person name="Salamov A."/>
            <person name="Detter J.C."/>
            <person name="Lindquist E."/>
            <person name="Shapiro H."/>
            <person name="Lucas S."/>
            <person name="Glavina del Rio T."/>
            <person name="Pitluck S."/>
            <person name="Rokhsar D."/>
            <person name="Bowler C."/>
        </authorList>
    </citation>
    <scope>GENOME REANNOTATION</scope>
    <source>
        <strain evidence="2">CCAP 1055/1</strain>
    </source>
</reference>
<gene>
    <name evidence="1" type="ORF">PHATRDRAFT_39507</name>
</gene>
<evidence type="ECO:0000313" key="2">
    <source>
        <dbReference type="Proteomes" id="UP000000759"/>
    </source>
</evidence>
<dbReference type="InParanoid" id="B7G8U8"/>
<name>B7G8U8_PHATC</name>
<dbReference type="Proteomes" id="UP000000759">
    <property type="component" value="Chromosome 19"/>
</dbReference>
<organism evidence="1 2">
    <name type="scientific">Phaeodactylum tricornutum (strain CCAP 1055/1)</name>
    <dbReference type="NCBI Taxonomy" id="556484"/>
    <lineage>
        <taxon>Eukaryota</taxon>
        <taxon>Sar</taxon>
        <taxon>Stramenopiles</taxon>
        <taxon>Ochrophyta</taxon>
        <taxon>Bacillariophyta</taxon>
        <taxon>Bacillariophyceae</taxon>
        <taxon>Bacillariophycidae</taxon>
        <taxon>Naviculales</taxon>
        <taxon>Phaeodactylaceae</taxon>
        <taxon>Phaeodactylum</taxon>
    </lineage>
</organism>
<dbReference type="SUPFAM" id="SSF52540">
    <property type="entry name" value="P-loop containing nucleoside triphosphate hydrolases"/>
    <property type="match status" value="1"/>
</dbReference>
<dbReference type="EMBL" id="CM000621">
    <property type="protein sequence ID" value="EEC45108.1"/>
    <property type="molecule type" value="Genomic_DNA"/>
</dbReference>
<dbReference type="GeneID" id="7195183"/>
<dbReference type="RefSeq" id="XP_002183408.1">
    <property type="nucleotide sequence ID" value="XM_002183372.1"/>
</dbReference>
<dbReference type="eggNOG" id="ENOG502SVQE">
    <property type="taxonomic scope" value="Eukaryota"/>
</dbReference>